<dbReference type="PROSITE" id="PS51819">
    <property type="entry name" value="VOC"/>
    <property type="match status" value="1"/>
</dbReference>
<gene>
    <name evidence="2" type="ORF">H0241_05120</name>
</gene>
<reference evidence="2 3" key="1">
    <citation type="submission" date="2020-07" db="EMBL/GenBank/DDBJ databases">
        <title>Definition of the novel symbiovar canariense within Mesorhizobium novociceri, a new species of genus Mesorhizobium nodulating Cicer canariense in the Caldera de Taburiente National Park (La Palma, Canary Islands).</title>
        <authorList>
            <person name="Leon-Barrios M."/>
            <person name="Perez-Yepez J."/>
            <person name="Flores-Felix J.D."/>
            <person name="Ramirez-Baena M.H."/>
            <person name="Pulido-Suarez L."/>
            <person name="Igual J.M."/>
            <person name="Velazquez E."/>
            <person name="Peix A."/>
        </authorList>
    </citation>
    <scope>NUCLEOTIDE SEQUENCE [LARGE SCALE GENOMIC DNA]</scope>
    <source>
        <strain evidence="2 3">CCANP35</strain>
    </source>
</reference>
<dbReference type="Proteomes" id="UP000558284">
    <property type="component" value="Unassembled WGS sequence"/>
</dbReference>
<dbReference type="InterPro" id="IPR029068">
    <property type="entry name" value="Glyas_Bleomycin-R_OHBP_Dase"/>
</dbReference>
<dbReference type="AlphaFoldDB" id="A0A838B1B9"/>
<dbReference type="PANTHER" id="PTHR34109:SF1">
    <property type="entry name" value="VOC DOMAIN-CONTAINING PROTEIN"/>
    <property type="match status" value="1"/>
</dbReference>
<accession>A0A838B1B9</accession>
<evidence type="ECO:0000313" key="2">
    <source>
        <dbReference type="EMBL" id="MBA1139634.1"/>
    </source>
</evidence>
<dbReference type="PANTHER" id="PTHR34109">
    <property type="entry name" value="BNAUNNG04460D PROTEIN-RELATED"/>
    <property type="match status" value="1"/>
</dbReference>
<dbReference type="RefSeq" id="WP_181056324.1">
    <property type="nucleotide sequence ID" value="NZ_JACDTY010000002.1"/>
</dbReference>
<dbReference type="InterPro" id="IPR004360">
    <property type="entry name" value="Glyas_Fos-R_dOase_dom"/>
</dbReference>
<evidence type="ECO:0000259" key="1">
    <source>
        <dbReference type="PROSITE" id="PS51819"/>
    </source>
</evidence>
<dbReference type="EMBL" id="JACDTY010000002">
    <property type="protein sequence ID" value="MBA1139634.1"/>
    <property type="molecule type" value="Genomic_DNA"/>
</dbReference>
<proteinExistence type="predicted"/>
<dbReference type="Gene3D" id="3.30.720.120">
    <property type="match status" value="1"/>
</dbReference>
<name>A0A838B1B9_9HYPH</name>
<dbReference type="Pfam" id="PF00903">
    <property type="entry name" value="Glyoxalase"/>
    <property type="match status" value="1"/>
</dbReference>
<organism evidence="2 3">
    <name type="scientific">Mesorhizobium neociceri</name>
    <dbReference type="NCBI Taxonomy" id="1307853"/>
    <lineage>
        <taxon>Bacteria</taxon>
        <taxon>Pseudomonadati</taxon>
        <taxon>Pseudomonadota</taxon>
        <taxon>Alphaproteobacteria</taxon>
        <taxon>Hyphomicrobiales</taxon>
        <taxon>Phyllobacteriaceae</taxon>
        <taxon>Mesorhizobium</taxon>
    </lineage>
</organism>
<evidence type="ECO:0000313" key="3">
    <source>
        <dbReference type="Proteomes" id="UP000558284"/>
    </source>
</evidence>
<dbReference type="Gene3D" id="3.30.720.110">
    <property type="match status" value="1"/>
</dbReference>
<dbReference type="InterPro" id="IPR037523">
    <property type="entry name" value="VOC_core"/>
</dbReference>
<sequence>MTVDDPFKHAAFGSGVFYRNPRAALIWLEAAFGFEPGMVVSDADGRLVHAEMRFGDGYIIVDSEWADHVASPATVGGKNTQSVCVRLKDGLDAHCEQARAAGAEIVEEPADQFYGERQYRARDPEGHVWTFTQTLRAVPREEAEQLSGLSIEGWHR</sequence>
<keyword evidence="3" id="KW-1185">Reference proteome</keyword>
<comment type="caution">
    <text evidence="2">The sequence shown here is derived from an EMBL/GenBank/DDBJ whole genome shotgun (WGS) entry which is preliminary data.</text>
</comment>
<dbReference type="SUPFAM" id="SSF54593">
    <property type="entry name" value="Glyoxalase/Bleomycin resistance protein/Dihydroxybiphenyl dioxygenase"/>
    <property type="match status" value="1"/>
</dbReference>
<feature type="domain" description="VOC" evidence="1">
    <location>
        <begin position="6"/>
        <end position="134"/>
    </location>
</feature>
<protein>
    <submittedName>
        <fullName evidence="2">VOC family protein</fullName>
    </submittedName>
</protein>